<organism evidence="2 3">
    <name type="scientific">Leucobacter luti</name>
    <dbReference type="NCBI Taxonomy" id="340320"/>
    <lineage>
        <taxon>Bacteria</taxon>
        <taxon>Bacillati</taxon>
        <taxon>Actinomycetota</taxon>
        <taxon>Actinomycetes</taxon>
        <taxon>Micrococcales</taxon>
        <taxon>Microbacteriaceae</taxon>
        <taxon>Leucobacter</taxon>
    </lineage>
</organism>
<keyword evidence="3" id="KW-1185">Reference proteome</keyword>
<sequence>MTEQPIRITAESRRFPWWVVLIVGIVVVIAGVGLVVWPFIAASQLLAVIFGIALIANGLAMLVRSGPGVGAKVLGVVFIVAGLLAMVFAAFTVKALVVLVGAVLLILGVSWIVAGARVGAGRGGAIMVPGVLAILAGVFALIWPGVALSIVAFCAGLAMLAFGASLIWGSTRLRHTRVDQTTIIVE</sequence>
<accession>A0A4Q7TVY5</accession>
<keyword evidence="1" id="KW-0812">Transmembrane</keyword>
<keyword evidence="1" id="KW-0472">Membrane</keyword>
<dbReference type="Proteomes" id="UP000291832">
    <property type="component" value="Unassembled WGS sequence"/>
</dbReference>
<dbReference type="AlphaFoldDB" id="A0A4Q7TVY5"/>
<feature type="transmembrane region" description="Helical" evidence="1">
    <location>
        <begin position="45"/>
        <end position="63"/>
    </location>
</feature>
<protein>
    <submittedName>
        <fullName evidence="2">Uncharacterized membrane protein HdeD (DUF308 family)</fullName>
    </submittedName>
</protein>
<dbReference type="PANTHER" id="PTHR34989:SF1">
    <property type="entry name" value="PROTEIN HDED"/>
    <property type="match status" value="1"/>
</dbReference>
<dbReference type="GO" id="GO:0005886">
    <property type="term" value="C:plasma membrane"/>
    <property type="evidence" value="ECO:0007669"/>
    <property type="project" value="TreeGrafter"/>
</dbReference>
<keyword evidence="1" id="KW-1133">Transmembrane helix</keyword>
<dbReference type="InterPro" id="IPR005325">
    <property type="entry name" value="DUF308_memb"/>
</dbReference>
<feature type="transmembrane region" description="Helical" evidence="1">
    <location>
        <begin position="15"/>
        <end position="39"/>
    </location>
</feature>
<gene>
    <name evidence="2" type="ORF">EV139_2287</name>
</gene>
<reference evidence="2 3" key="1">
    <citation type="journal article" date="2015" name="Stand. Genomic Sci.">
        <title>Genomic Encyclopedia of Bacterial and Archaeal Type Strains, Phase III: the genomes of soil and plant-associated and newly described type strains.</title>
        <authorList>
            <person name="Whitman W.B."/>
            <person name="Woyke T."/>
            <person name="Klenk H.P."/>
            <person name="Zhou Y."/>
            <person name="Lilburn T.G."/>
            <person name="Beck B.J."/>
            <person name="De Vos P."/>
            <person name="Vandamme P."/>
            <person name="Eisen J.A."/>
            <person name="Garrity G."/>
            <person name="Hugenholtz P."/>
            <person name="Kyrpides N.C."/>
        </authorList>
    </citation>
    <scope>NUCLEOTIDE SEQUENCE [LARGE SCALE GENOMIC DNA]</scope>
    <source>
        <strain evidence="2 3">RF6</strain>
    </source>
</reference>
<evidence type="ECO:0000313" key="2">
    <source>
        <dbReference type="EMBL" id="RZT64863.1"/>
    </source>
</evidence>
<dbReference type="InterPro" id="IPR052712">
    <property type="entry name" value="Acid_resist_chaperone_HdeD"/>
</dbReference>
<feature type="transmembrane region" description="Helical" evidence="1">
    <location>
        <begin position="150"/>
        <end position="168"/>
    </location>
</feature>
<feature type="transmembrane region" description="Helical" evidence="1">
    <location>
        <begin position="95"/>
        <end position="114"/>
    </location>
</feature>
<feature type="transmembrane region" description="Helical" evidence="1">
    <location>
        <begin position="70"/>
        <end position="89"/>
    </location>
</feature>
<feature type="transmembrane region" description="Helical" evidence="1">
    <location>
        <begin position="126"/>
        <end position="144"/>
    </location>
</feature>
<dbReference type="OrthoDB" id="4989998at2"/>
<evidence type="ECO:0000256" key="1">
    <source>
        <dbReference type="SAM" id="Phobius"/>
    </source>
</evidence>
<dbReference type="PANTHER" id="PTHR34989">
    <property type="entry name" value="PROTEIN HDED"/>
    <property type="match status" value="1"/>
</dbReference>
<dbReference type="RefSeq" id="WP_130454435.1">
    <property type="nucleotide sequence ID" value="NZ_QYAG01000001.1"/>
</dbReference>
<dbReference type="EMBL" id="SHKI01000005">
    <property type="protein sequence ID" value="RZT64863.1"/>
    <property type="molecule type" value="Genomic_DNA"/>
</dbReference>
<proteinExistence type="predicted"/>
<evidence type="ECO:0000313" key="3">
    <source>
        <dbReference type="Proteomes" id="UP000291832"/>
    </source>
</evidence>
<name>A0A4Q7TVY5_9MICO</name>
<comment type="caution">
    <text evidence="2">The sequence shown here is derived from an EMBL/GenBank/DDBJ whole genome shotgun (WGS) entry which is preliminary data.</text>
</comment>
<dbReference type="Pfam" id="PF03729">
    <property type="entry name" value="DUF308"/>
    <property type="match status" value="3"/>
</dbReference>